<dbReference type="AlphaFoldDB" id="A0A166U8F7"/>
<feature type="transmembrane region" description="Helical" evidence="7">
    <location>
        <begin position="252"/>
        <end position="270"/>
    </location>
</feature>
<evidence type="ECO:0000256" key="4">
    <source>
        <dbReference type="ARBA" id="ARBA00022989"/>
    </source>
</evidence>
<dbReference type="EMBL" id="AZGY01000002">
    <property type="protein sequence ID" value="OAA32192.1"/>
    <property type="molecule type" value="Genomic_DNA"/>
</dbReference>
<feature type="transmembrane region" description="Helical" evidence="7">
    <location>
        <begin position="95"/>
        <end position="117"/>
    </location>
</feature>
<accession>A0A166U8F7</accession>
<dbReference type="STRING" id="1081109.A0A166U8F7"/>
<evidence type="ECO:0000256" key="3">
    <source>
        <dbReference type="ARBA" id="ARBA00022692"/>
    </source>
</evidence>
<dbReference type="GO" id="GO:0022857">
    <property type="term" value="F:transmembrane transporter activity"/>
    <property type="evidence" value="ECO:0007669"/>
    <property type="project" value="InterPro"/>
</dbReference>
<gene>
    <name evidence="8" type="ORF">AAL_01524</name>
</gene>
<reference evidence="8 9" key="1">
    <citation type="journal article" date="2016" name="Genome Biol. Evol.">
        <title>Divergent and convergent evolution of fungal pathogenicity.</title>
        <authorList>
            <person name="Shang Y."/>
            <person name="Xiao G."/>
            <person name="Zheng P."/>
            <person name="Cen K."/>
            <person name="Zhan S."/>
            <person name="Wang C."/>
        </authorList>
    </citation>
    <scope>NUCLEOTIDE SEQUENCE [LARGE SCALE GENOMIC DNA]</scope>
    <source>
        <strain evidence="8 9">RCEF 2490</strain>
    </source>
</reference>
<dbReference type="PANTHER" id="PTHR23502">
    <property type="entry name" value="MAJOR FACILITATOR SUPERFAMILY"/>
    <property type="match status" value="1"/>
</dbReference>
<dbReference type="GO" id="GO:0016020">
    <property type="term" value="C:membrane"/>
    <property type="evidence" value="ECO:0007669"/>
    <property type="project" value="UniProtKB-SubCell"/>
</dbReference>
<name>A0A166U8F7_9HYPO</name>
<feature type="transmembrane region" description="Helical" evidence="7">
    <location>
        <begin position="159"/>
        <end position="178"/>
    </location>
</feature>
<dbReference type="OrthoDB" id="5215911at2759"/>
<comment type="caution">
    <text evidence="8">The sequence shown here is derived from an EMBL/GenBank/DDBJ whole genome shotgun (WGS) entry which is preliminary data.</text>
</comment>
<evidence type="ECO:0000313" key="9">
    <source>
        <dbReference type="Proteomes" id="UP000078544"/>
    </source>
</evidence>
<feature type="region of interest" description="Disordered" evidence="6">
    <location>
        <begin position="33"/>
        <end position="52"/>
    </location>
</feature>
<dbReference type="PANTHER" id="PTHR23502:SF68">
    <property type="entry name" value="MULTIDRUG TRANSPORTER, PUTATIVE (AFU_ORTHOLOGUE AFUA_3G01120)-RELATED"/>
    <property type="match status" value="1"/>
</dbReference>
<feature type="transmembrane region" description="Helical" evidence="7">
    <location>
        <begin position="219"/>
        <end position="240"/>
    </location>
</feature>
<dbReference type="InterPro" id="IPR036259">
    <property type="entry name" value="MFS_trans_sf"/>
</dbReference>
<dbReference type="InterPro" id="IPR011701">
    <property type="entry name" value="MFS"/>
</dbReference>
<comment type="similarity">
    <text evidence="2">Belongs to the major facilitator superfamily.</text>
</comment>
<dbReference type="Gene3D" id="1.20.1250.20">
    <property type="entry name" value="MFS general substrate transporter like domains"/>
    <property type="match status" value="1"/>
</dbReference>
<keyword evidence="5 7" id="KW-0472">Membrane</keyword>
<comment type="subcellular location">
    <subcellularLocation>
        <location evidence="1">Membrane</location>
        <topology evidence="1">Multi-pass membrane protein</topology>
    </subcellularLocation>
</comment>
<organism evidence="8 9">
    <name type="scientific">Moelleriella libera RCEF 2490</name>
    <dbReference type="NCBI Taxonomy" id="1081109"/>
    <lineage>
        <taxon>Eukaryota</taxon>
        <taxon>Fungi</taxon>
        <taxon>Dikarya</taxon>
        <taxon>Ascomycota</taxon>
        <taxon>Pezizomycotina</taxon>
        <taxon>Sordariomycetes</taxon>
        <taxon>Hypocreomycetidae</taxon>
        <taxon>Hypocreales</taxon>
        <taxon>Clavicipitaceae</taxon>
        <taxon>Moelleriella</taxon>
    </lineage>
</organism>
<feature type="transmembrane region" description="Helical" evidence="7">
    <location>
        <begin position="335"/>
        <end position="355"/>
    </location>
</feature>
<feature type="transmembrane region" description="Helical" evidence="7">
    <location>
        <begin position="508"/>
        <end position="529"/>
    </location>
</feature>
<evidence type="ECO:0000256" key="7">
    <source>
        <dbReference type="SAM" id="Phobius"/>
    </source>
</evidence>
<keyword evidence="3 7" id="KW-0812">Transmembrane</keyword>
<evidence type="ECO:0000256" key="2">
    <source>
        <dbReference type="ARBA" id="ARBA00008335"/>
    </source>
</evidence>
<feature type="transmembrane region" description="Helical" evidence="7">
    <location>
        <begin position="410"/>
        <end position="435"/>
    </location>
</feature>
<feature type="transmembrane region" description="Helical" evidence="7">
    <location>
        <begin position="375"/>
        <end position="398"/>
    </location>
</feature>
<protein>
    <submittedName>
        <fullName evidence="8">Major facilitator superfamily domain, general substrate transporter</fullName>
    </submittedName>
</protein>
<evidence type="ECO:0000313" key="8">
    <source>
        <dbReference type="EMBL" id="OAA32192.1"/>
    </source>
</evidence>
<dbReference type="SUPFAM" id="SSF103473">
    <property type="entry name" value="MFS general substrate transporter"/>
    <property type="match status" value="1"/>
</dbReference>
<feature type="transmembrane region" description="Helical" evidence="7">
    <location>
        <begin position="190"/>
        <end position="207"/>
    </location>
</feature>
<evidence type="ECO:0000256" key="6">
    <source>
        <dbReference type="SAM" id="MobiDB-lite"/>
    </source>
</evidence>
<dbReference type="Pfam" id="PF07690">
    <property type="entry name" value="MFS_1"/>
    <property type="match status" value="1"/>
</dbReference>
<keyword evidence="4 7" id="KW-1133">Transmembrane helix</keyword>
<evidence type="ECO:0000256" key="1">
    <source>
        <dbReference type="ARBA" id="ARBA00004141"/>
    </source>
</evidence>
<feature type="transmembrane region" description="Helical" evidence="7">
    <location>
        <begin position="455"/>
        <end position="474"/>
    </location>
</feature>
<sequence>MGLAWGLRRPGDIISRPLPAHLAGIHSKPSIATSATKSEGIGSTQRSMTSSSFSSIPKVIKYGSGKDAHVELVPQPSDDPEDPLNWPRWRKDLNLLSLLVMAGLVGGMKTVFISTAGSLSVHYRVSNTAIAALTAVPLVLSAVTGLICSVVAKFKGKRPVYLVSTLLLLIGTLWNMAAGDHYGSCLGARIFQGLGWGAFDVLVMASIQDTYFEHERNLPVSVCSIMTISATWGSPLLGGLASRDAGTFTKQFRIINGFYLLALPLLLFGAPETTFDRSRAVITPLPVPGLDAWRPWRLRHRLNRENALAYLRKMKPLSFKAPLTLSRALQAPRALVAPTTCLLVVLTFVPFGALWGLTTSISVLTTPAPLSADAALAGVLMTGPWIFAALCVGGFSFYRGLYERFTRRVSGLILMTGSLLVLTGLLSYGLGIHNFMTNNPTPSSPIFSTSAGEQVSLPLLSLQLGILAGGAYILDTTTRPFVARSASFTSSSISLAHRSIGDMQCGVVLLRNFAAGIFVLSMPSALTFYGGLKAAAIGLGTTQVLITGVILVVWRFYEEAIWRADGLVMNLLDMRLMKESASFFETD</sequence>
<dbReference type="Proteomes" id="UP000078544">
    <property type="component" value="Unassembled WGS sequence"/>
</dbReference>
<proteinExistence type="inferred from homology"/>
<keyword evidence="9" id="KW-1185">Reference proteome</keyword>
<feature type="transmembrane region" description="Helical" evidence="7">
    <location>
        <begin position="129"/>
        <end position="152"/>
    </location>
</feature>
<feature type="compositionally biased region" description="Low complexity" evidence="6">
    <location>
        <begin position="43"/>
        <end position="52"/>
    </location>
</feature>
<feature type="transmembrane region" description="Helical" evidence="7">
    <location>
        <begin position="535"/>
        <end position="557"/>
    </location>
</feature>
<evidence type="ECO:0000256" key="5">
    <source>
        <dbReference type="ARBA" id="ARBA00023136"/>
    </source>
</evidence>